<keyword evidence="4" id="KW-1185">Reference proteome</keyword>
<accession>A0ABN1PLN5</accession>
<gene>
    <name evidence="3" type="ORF">GCM10009575_032330</name>
</gene>
<evidence type="ECO:0000313" key="3">
    <source>
        <dbReference type="EMBL" id="GAA0929517.1"/>
    </source>
</evidence>
<feature type="region of interest" description="Disordered" evidence="1">
    <location>
        <begin position="208"/>
        <end position="235"/>
    </location>
</feature>
<proteinExistence type="predicted"/>
<comment type="caution">
    <text evidence="3">The sequence shown here is derived from an EMBL/GenBank/DDBJ whole genome shotgun (WGS) entry which is preliminary data.</text>
</comment>
<dbReference type="Proteomes" id="UP001500418">
    <property type="component" value="Unassembled WGS sequence"/>
</dbReference>
<protein>
    <recommendedName>
        <fullName evidence="2">Knr4/Smi1-like domain-containing protein</fullName>
    </recommendedName>
</protein>
<evidence type="ECO:0000256" key="1">
    <source>
        <dbReference type="SAM" id="MobiDB-lite"/>
    </source>
</evidence>
<feature type="compositionally biased region" description="Pro residues" evidence="1">
    <location>
        <begin position="225"/>
        <end position="235"/>
    </location>
</feature>
<evidence type="ECO:0000313" key="4">
    <source>
        <dbReference type="Proteomes" id="UP001500418"/>
    </source>
</evidence>
<organism evidence="3 4">
    <name type="scientific">Streptomyces rhizosphaericus</name>
    <dbReference type="NCBI Taxonomy" id="114699"/>
    <lineage>
        <taxon>Bacteria</taxon>
        <taxon>Bacillati</taxon>
        <taxon>Actinomycetota</taxon>
        <taxon>Actinomycetes</taxon>
        <taxon>Kitasatosporales</taxon>
        <taxon>Streptomycetaceae</taxon>
        <taxon>Streptomyces</taxon>
        <taxon>Streptomyces violaceusniger group</taxon>
    </lineage>
</organism>
<evidence type="ECO:0000259" key="2">
    <source>
        <dbReference type="SMART" id="SM00860"/>
    </source>
</evidence>
<feature type="domain" description="Knr4/Smi1-like" evidence="2">
    <location>
        <begin position="47"/>
        <end position="171"/>
    </location>
</feature>
<sequence length="235" mass="25675">MVMVVPSAADGVFGMSDDAQRVAAAWGRIETWLREHAAASADVLRPPAGEADIAAAEVAMGVELPAALAAWYRVHDGFDEGHGAGILPSGMAMLPLADLVDEYRIRTRDWEREAGVLPFARTAGDIWSGWYVDARRGEPSYGDLGHWSVDGGDDLYPWGRGGWPLVDWLEEMAAALEEGRCLHRPDGMDDRHDWPVLTGRQGLTWIDPRDPRLFPDGSGPGLRCSPPPTLRLPLD</sequence>
<dbReference type="InterPro" id="IPR018958">
    <property type="entry name" value="Knr4/Smi1-like_dom"/>
</dbReference>
<dbReference type="SUPFAM" id="SSF160631">
    <property type="entry name" value="SMI1/KNR4-like"/>
    <property type="match status" value="1"/>
</dbReference>
<dbReference type="SMART" id="SM00860">
    <property type="entry name" value="SMI1_KNR4"/>
    <property type="match status" value="1"/>
</dbReference>
<dbReference type="EMBL" id="BAAAID010000017">
    <property type="protein sequence ID" value="GAA0929517.1"/>
    <property type="molecule type" value="Genomic_DNA"/>
</dbReference>
<dbReference type="InterPro" id="IPR037883">
    <property type="entry name" value="Knr4/Smi1-like_sf"/>
</dbReference>
<dbReference type="Pfam" id="PF09346">
    <property type="entry name" value="SMI1_KNR4"/>
    <property type="match status" value="1"/>
</dbReference>
<name>A0ABN1PLN5_9ACTN</name>
<reference evidence="3 4" key="1">
    <citation type="journal article" date="2019" name="Int. J. Syst. Evol. Microbiol.">
        <title>The Global Catalogue of Microorganisms (GCM) 10K type strain sequencing project: providing services to taxonomists for standard genome sequencing and annotation.</title>
        <authorList>
            <consortium name="The Broad Institute Genomics Platform"/>
            <consortium name="The Broad Institute Genome Sequencing Center for Infectious Disease"/>
            <person name="Wu L."/>
            <person name="Ma J."/>
        </authorList>
    </citation>
    <scope>NUCLEOTIDE SEQUENCE [LARGE SCALE GENOMIC DNA]</scope>
    <source>
        <strain evidence="3 4">JCM 11444</strain>
    </source>
</reference>